<dbReference type="InterPro" id="IPR016181">
    <property type="entry name" value="Acyl_CoA_acyltransferase"/>
</dbReference>
<evidence type="ECO:0000259" key="1">
    <source>
        <dbReference type="PROSITE" id="PS51186"/>
    </source>
</evidence>
<accession>F8AI96</accession>
<protein>
    <submittedName>
        <fullName evidence="2">Cetyltransferase, GNAT family</fullName>
    </submittedName>
</protein>
<keyword evidence="2" id="KW-0808">Transferase</keyword>
<dbReference type="SUPFAM" id="SSF55729">
    <property type="entry name" value="Acyl-CoA N-acyltransferases (Nat)"/>
    <property type="match status" value="1"/>
</dbReference>
<evidence type="ECO:0000313" key="3">
    <source>
        <dbReference type="Proteomes" id="UP000008386"/>
    </source>
</evidence>
<reference evidence="2 3" key="1">
    <citation type="journal article" date="2011" name="J. Bacteriol.">
        <title>Complete genome sequence of the obligate piezophilic hyperthermophilic archaeon Pyrococcus yayanosii CH1.</title>
        <authorList>
            <person name="Jun X."/>
            <person name="Lupeng L."/>
            <person name="Minjuan X."/>
            <person name="Oger P."/>
            <person name="Fengping W."/>
            <person name="Jebbar M."/>
            <person name="Xiang X."/>
        </authorList>
    </citation>
    <scope>NUCLEOTIDE SEQUENCE [LARGE SCALE GENOMIC DNA]</scope>
    <source>
        <strain evidence="3">CH1 / JCM 16557</strain>
    </source>
</reference>
<dbReference type="Pfam" id="PF00583">
    <property type="entry name" value="Acetyltransf_1"/>
    <property type="match status" value="1"/>
</dbReference>
<dbReference type="eggNOG" id="arCOG00844">
    <property type="taxonomic scope" value="Archaea"/>
</dbReference>
<dbReference type="Gene3D" id="3.40.630.30">
    <property type="match status" value="1"/>
</dbReference>
<dbReference type="AlphaFoldDB" id="F8AI96"/>
<dbReference type="RefSeq" id="WP_013905390.1">
    <property type="nucleotide sequence ID" value="NC_015680.1"/>
</dbReference>
<organism evidence="2 3">
    <name type="scientific">Pyrococcus yayanosii (strain CH1 / JCM 16557)</name>
    <dbReference type="NCBI Taxonomy" id="529709"/>
    <lineage>
        <taxon>Archaea</taxon>
        <taxon>Methanobacteriati</taxon>
        <taxon>Methanobacteriota</taxon>
        <taxon>Thermococci</taxon>
        <taxon>Thermococcales</taxon>
        <taxon>Thermococcaceae</taxon>
        <taxon>Pyrococcus</taxon>
    </lineage>
</organism>
<proteinExistence type="predicted"/>
<dbReference type="KEGG" id="pya:PYCH_06450"/>
<dbReference type="STRING" id="529709.PYCH_06450"/>
<dbReference type="PANTHER" id="PTHR43617">
    <property type="entry name" value="L-AMINO ACID N-ACETYLTRANSFERASE"/>
    <property type="match status" value="1"/>
</dbReference>
<sequence>MIRIREAELWDCAKIVDVYISNEDVRSSSSLEAYLRVGPWARVETCAIHLNNLKLHGGLALVAELDGRVVGEAELLFSEEPWKGRIMRTAHLSVIEVAKKYQGRGIGRALVEHLIEKAQELGYEIMTVTPEKGAIGFYKRLGFEEELYRGVLVDIPTRPGRAPTVETMEPSWTGLKELPMVLGQFQSSYNHWFSEFVDRIADIDLMVYFESGKVGNSFYVFEGSYTDENAVTAYAWGGNTLEVLEGLLALAWERGFRTVRTTVEKVFMMNILNLGAEILGEVNILVRPLGEPLWIRGG</sequence>
<name>F8AI96_PYRYC</name>
<dbReference type="PROSITE" id="PS51186">
    <property type="entry name" value="GNAT"/>
    <property type="match status" value="1"/>
</dbReference>
<evidence type="ECO:0000313" key="2">
    <source>
        <dbReference type="EMBL" id="AEH24333.1"/>
    </source>
</evidence>
<feature type="domain" description="N-acetyltransferase" evidence="1">
    <location>
        <begin position="2"/>
        <end position="159"/>
    </location>
</feature>
<dbReference type="CDD" id="cd04301">
    <property type="entry name" value="NAT_SF"/>
    <property type="match status" value="1"/>
</dbReference>
<dbReference type="InterPro" id="IPR000182">
    <property type="entry name" value="GNAT_dom"/>
</dbReference>
<dbReference type="Proteomes" id="UP000008386">
    <property type="component" value="Chromosome"/>
</dbReference>
<keyword evidence="3" id="KW-1185">Reference proteome</keyword>
<dbReference type="PANTHER" id="PTHR43617:SF34">
    <property type="entry name" value="PUTATIVE-RELATED"/>
    <property type="match status" value="1"/>
</dbReference>
<dbReference type="HOGENOM" id="CLU_896077_0_0_2"/>
<gene>
    <name evidence="2" type="ordered locus">PYCH_06450</name>
</gene>
<dbReference type="OrthoDB" id="194677at2157"/>
<dbReference type="EMBL" id="CP002779">
    <property type="protein sequence ID" value="AEH24333.1"/>
    <property type="molecule type" value="Genomic_DNA"/>
</dbReference>
<dbReference type="GeneID" id="10837221"/>
<dbReference type="InterPro" id="IPR050276">
    <property type="entry name" value="MshD_Acetyltransferase"/>
</dbReference>
<dbReference type="GO" id="GO:0016747">
    <property type="term" value="F:acyltransferase activity, transferring groups other than amino-acyl groups"/>
    <property type="evidence" value="ECO:0007669"/>
    <property type="project" value="InterPro"/>
</dbReference>